<dbReference type="PANTHER" id="PTHR35007">
    <property type="entry name" value="INTEGRAL MEMBRANE PROTEIN-RELATED"/>
    <property type="match status" value="1"/>
</dbReference>
<dbReference type="InterPro" id="IPR018076">
    <property type="entry name" value="T2SS_GspF_dom"/>
</dbReference>
<dbReference type="PANTHER" id="PTHR35007:SF1">
    <property type="entry name" value="PILUS ASSEMBLY PROTEIN"/>
    <property type="match status" value="1"/>
</dbReference>
<feature type="transmembrane region" description="Helical" evidence="6">
    <location>
        <begin position="78"/>
        <end position="97"/>
    </location>
</feature>
<evidence type="ECO:0000256" key="5">
    <source>
        <dbReference type="ARBA" id="ARBA00023136"/>
    </source>
</evidence>
<feature type="transmembrane region" description="Helical" evidence="6">
    <location>
        <begin position="275"/>
        <end position="299"/>
    </location>
</feature>
<accession>A0A1I3QQJ9</accession>
<keyword evidence="5 6" id="KW-0472">Membrane</keyword>
<feature type="transmembrane region" description="Helical" evidence="6">
    <location>
        <begin position="103"/>
        <end position="122"/>
    </location>
</feature>
<dbReference type="RefSeq" id="WP_175482391.1">
    <property type="nucleotide sequence ID" value="NZ_FORR01000008.1"/>
</dbReference>
<evidence type="ECO:0000259" key="7">
    <source>
        <dbReference type="Pfam" id="PF00482"/>
    </source>
</evidence>
<keyword evidence="3 6" id="KW-0812">Transmembrane</keyword>
<dbReference type="InterPro" id="IPR042094">
    <property type="entry name" value="T2SS_GspF_sf"/>
</dbReference>
<organism evidence="8 9">
    <name type="scientific">Thermoflavimicrobium dichotomicum</name>
    <dbReference type="NCBI Taxonomy" id="46223"/>
    <lineage>
        <taxon>Bacteria</taxon>
        <taxon>Bacillati</taxon>
        <taxon>Bacillota</taxon>
        <taxon>Bacilli</taxon>
        <taxon>Bacillales</taxon>
        <taxon>Thermoactinomycetaceae</taxon>
        <taxon>Thermoflavimicrobium</taxon>
    </lineage>
</organism>
<dbReference type="STRING" id="46223.SAMN05421852_10864"/>
<dbReference type="GO" id="GO:0005886">
    <property type="term" value="C:plasma membrane"/>
    <property type="evidence" value="ECO:0007669"/>
    <property type="project" value="UniProtKB-SubCell"/>
</dbReference>
<gene>
    <name evidence="8" type="ORF">SAMN05421852_10864</name>
</gene>
<keyword evidence="9" id="KW-1185">Reference proteome</keyword>
<name>A0A1I3QQJ9_9BACL</name>
<protein>
    <submittedName>
        <fullName evidence="8">Tight adherence protein B</fullName>
    </submittedName>
</protein>
<dbReference type="Pfam" id="PF00482">
    <property type="entry name" value="T2SSF"/>
    <property type="match status" value="1"/>
</dbReference>
<feature type="transmembrane region" description="Helical" evidence="6">
    <location>
        <begin position="6"/>
        <end position="26"/>
    </location>
</feature>
<sequence>MLGALCAAGAMFFLASFLYFIWLGQVEKKQIERRLRRSDCATLTTSWSGKLADFLDGMIWAKRLAPQLKQAQLSLRPAEYGAILILLGLGICFLFSIGFQLPVGLGVFLAGVMVPFVSRIYLRSRKKAMIQKVNNQLAEVCRLLSSAVQAGLSIPQGLEFAAMEIDPPLRNELIGVVYQLRCGRDLESACRHLLRVLHSKDMELFVHAILMQWKTGGEATQVFGAMASMMEERKRIQQSIAATVAQARYSAYLLPVISLVILLFLSQMIEHFRDFVTSLFGISVLSIFCLMQGLGIYLIRRISNIKV</sequence>
<evidence type="ECO:0000313" key="8">
    <source>
        <dbReference type="EMBL" id="SFJ36493.1"/>
    </source>
</evidence>
<feature type="transmembrane region" description="Helical" evidence="6">
    <location>
        <begin position="249"/>
        <end position="269"/>
    </location>
</feature>
<evidence type="ECO:0000313" key="9">
    <source>
        <dbReference type="Proteomes" id="UP000199545"/>
    </source>
</evidence>
<evidence type="ECO:0000256" key="2">
    <source>
        <dbReference type="ARBA" id="ARBA00022475"/>
    </source>
</evidence>
<evidence type="ECO:0000256" key="4">
    <source>
        <dbReference type="ARBA" id="ARBA00022989"/>
    </source>
</evidence>
<reference evidence="8 9" key="1">
    <citation type="submission" date="2016-10" db="EMBL/GenBank/DDBJ databases">
        <authorList>
            <person name="de Groot N.N."/>
        </authorList>
    </citation>
    <scope>NUCLEOTIDE SEQUENCE [LARGE SCALE GENOMIC DNA]</scope>
    <source>
        <strain evidence="8 9">DSM 44778</strain>
    </source>
</reference>
<dbReference type="EMBL" id="FORR01000008">
    <property type="protein sequence ID" value="SFJ36493.1"/>
    <property type="molecule type" value="Genomic_DNA"/>
</dbReference>
<evidence type="ECO:0000256" key="6">
    <source>
        <dbReference type="SAM" id="Phobius"/>
    </source>
</evidence>
<evidence type="ECO:0000256" key="1">
    <source>
        <dbReference type="ARBA" id="ARBA00004651"/>
    </source>
</evidence>
<dbReference type="Gene3D" id="1.20.81.30">
    <property type="entry name" value="Type II secretion system (T2SS), domain F"/>
    <property type="match status" value="1"/>
</dbReference>
<proteinExistence type="predicted"/>
<comment type="subcellular location">
    <subcellularLocation>
        <location evidence="1">Cell membrane</location>
        <topology evidence="1">Multi-pass membrane protein</topology>
    </subcellularLocation>
</comment>
<dbReference type="AlphaFoldDB" id="A0A1I3QQJ9"/>
<evidence type="ECO:0000256" key="3">
    <source>
        <dbReference type="ARBA" id="ARBA00022692"/>
    </source>
</evidence>
<dbReference type="Proteomes" id="UP000199545">
    <property type="component" value="Unassembled WGS sequence"/>
</dbReference>
<feature type="domain" description="Type II secretion system protein GspF" evidence="7">
    <location>
        <begin position="141"/>
        <end position="265"/>
    </location>
</feature>
<keyword evidence="4 6" id="KW-1133">Transmembrane helix</keyword>
<keyword evidence="2" id="KW-1003">Cell membrane</keyword>